<gene>
    <name evidence="8" type="ordered locus">Hore_17680</name>
</gene>
<organism evidence="8 9">
    <name type="scientific">Halothermothrix orenii (strain H 168 / OCM 544 / DSM 9562)</name>
    <dbReference type="NCBI Taxonomy" id="373903"/>
    <lineage>
        <taxon>Bacteria</taxon>
        <taxon>Bacillati</taxon>
        <taxon>Bacillota</taxon>
        <taxon>Clostridia</taxon>
        <taxon>Halanaerobiales</taxon>
        <taxon>Halothermotrichaceae</taxon>
        <taxon>Halothermothrix</taxon>
    </lineage>
</organism>
<dbReference type="InterPro" id="IPR010827">
    <property type="entry name" value="BamA/TamA_POTRA"/>
</dbReference>
<dbReference type="HOGENOM" id="CLU_007664_4_0_9"/>
<dbReference type="InterPro" id="IPR039910">
    <property type="entry name" value="D15-like"/>
</dbReference>
<dbReference type="Gene3D" id="3.10.20.310">
    <property type="entry name" value="membrane protein fhac"/>
    <property type="match status" value="3"/>
</dbReference>
<feature type="domain" description="POTRA" evidence="7">
    <location>
        <begin position="28"/>
        <end position="99"/>
    </location>
</feature>
<evidence type="ECO:0000259" key="7">
    <source>
        <dbReference type="PROSITE" id="PS51779"/>
    </source>
</evidence>
<keyword evidence="9" id="KW-1185">Reference proteome</keyword>
<dbReference type="Pfam" id="PF01103">
    <property type="entry name" value="Omp85"/>
    <property type="match status" value="1"/>
</dbReference>
<dbReference type="InterPro" id="IPR000184">
    <property type="entry name" value="Bac_surfAg_D15"/>
</dbReference>
<keyword evidence="5" id="KW-0998">Cell outer membrane</keyword>
<accession>B8CYZ8</accession>
<keyword evidence="4" id="KW-0472">Membrane</keyword>
<dbReference type="RefSeq" id="WP_015923487.1">
    <property type="nucleotide sequence ID" value="NC_011899.1"/>
</dbReference>
<protein>
    <submittedName>
        <fullName evidence="8">Surface antigen (D15)</fullName>
    </submittedName>
</protein>
<dbReference type="EMBL" id="CP001098">
    <property type="protein sequence ID" value="ACL70517.1"/>
    <property type="molecule type" value="Genomic_DNA"/>
</dbReference>
<evidence type="ECO:0000256" key="6">
    <source>
        <dbReference type="SAM" id="SignalP"/>
    </source>
</evidence>
<dbReference type="PANTHER" id="PTHR12815:SF47">
    <property type="entry name" value="TRANSLOCATION AND ASSEMBLY MODULE SUBUNIT TAMA"/>
    <property type="match status" value="1"/>
</dbReference>
<evidence type="ECO:0000256" key="3">
    <source>
        <dbReference type="ARBA" id="ARBA00022729"/>
    </source>
</evidence>
<dbReference type="STRING" id="373903.Hore_17680"/>
<keyword evidence="3 6" id="KW-0732">Signal</keyword>
<dbReference type="PROSITE" id="PS51779">
    <property type="entry name" value="POTRA"/>
    <property type="match status" value="1"/>
</dbReference>
<evidence type="ECO:0000256" key="2">
    <source>
        <dbReference type="ARBA" id="ARBA00022692"/>
    </source>
</evidence>
<evidence type="ECO:0000313" key="8">
    <source>
        <dbReference type="EMBL" id="ACL70517.1"/>
    </source>
</evidence>
<feature type="signal peptide" evidence="6">
    <location>
        <begin position="1"/>
        <end position="24"/>
    </location>
</feature>
<dbReference type="AlphaFoldDB" id="B8CYZ8"/>
<dbReference type="KEGG" id="hor:Hore_17680"/>
<dbReference type="OrthoDB" id="9776356at2"/>
<evidence type="ECO:0000313" key="9">
    <source>
        <dbReference type="Proteomes" id="UP000000719"/>
    </source>
</evidence>
<dbReference type="Gene3D" id="2.40.160.50">
    <property type="entry name" value="membrane protein fhac: a member of the omp85/tpsb transporter family"/>
    <property type="match status" value="1"/>
</dbReference>
<dbReference type="InterPro" id="IPR034746">
    <property type="entry name" value="POTRA"/>
</dbReference>
<reference evidence="8 9" key="1">
    <citation type="journal article" date="2009" name="PLoS ONE">
        <title>Genome analysis of the anaerobic thermohalophilic bacterium Halothermothrix orenii.</title>
        <authorList>
            <person name="Mavromatis K."/>
            <person name="Ivanova N."/>
            <person name="Anderson I."/>
            <person name="Lykidis A."/>
            <person name="Hooper S.D."/>
            <person name="Sun H."/>
            <person name="Kunin V."/>
            <person name="Lapidus A."/>
            <person name="Hugenholtz P."/>
            <person name="Patel B."/>
            <person name="Kyrpides N.C."/>
        </authorList>
    </citation>
    <scope>NUCLEOTIDE SEQUENCE [LARGE SCALE GENOMIC DNA]</scope>
    <source>
        <strain evidence="9">H 168 / OCM 544 / DSM 9562</strain>
    </source>
</reference>
<feature type="chain" id="PRO_5002870090" evidence="6">
    <location>
        <begin position="25"/>
        <end position="553"/>
    </location>
</feature>
<proteinExistence type="predicted"/>
<evidence type="ECO:0000256" key="1">
    <source>
        <dbReference type="ARBA" id="ARBA00004370"/>
    </source>
</evidence>
<dbReference type="GO" id="GO:0019867">
    <property type="term" value="C:outer membrane"/>
    <property type="evidence" value="ECO:0007669"/>
    <property type="project" value="InterPro"/>
</dbReference>
<dbReference type="Pfam" id="PF07244">
    <property type="entry name" value="POTRA"/>
    <property type="match status" value="3"/>
</dbReference>
<keyword evidence="2" id="KW-0812">Transmembrane</keyword>
<sequence>MRIKYKSVLVLIILLFAFSTTVLADELETITGVTVQGNEHIPAKEILSVVKVKAGEVFDPEVFKKDLEAISKLGYFEEVRGFVKPHEGGLMAVFEVTENPLIEGYEITGNTVFKDPEIISWLGLMEGQVFNINDARDGMNNVRNKYRENGYFINYKDVRFNDGIFYLTLNEARLNDIIIKGNEKTKDYVIRRELEIEEGDIVNVEKIREGYFNLLKLNFFQEVKPNLKPTDDPGKLDLVIEVKETKTGNANFGVSHSTRDGWFGYVNVRERNLLGKGQTLGFELEYGGEVQNYSIYYYEPWLLGTPTSFGISIYDKTSDDVTSEDKKYVEHRRGGNLSFGHDLNEDWYGQVKLKIEDSEIDWDDTNIPDESGSTRSLTLMTRKDTRNHPLYPTSGGVNTVSVEYAGQALGGDYNFTKYNLDVRRYFQGFKDKHAWAVKMETGIGEGDIPVVEQYRLGGSNTLRGYDRGDFTGKNMLLFNVEYSFPIVERKLDGVVFADAGNTWDKLENVDLTDLNYSTGLGVRLNTPLGKIRLDYGFDEDWNGKFHFSLGPTF</sequence>
<name>B8CYZ8_HALOH</name>
<evidence type="ECO:0000256" key="5">
    <source>
        <dbReference type="ARBA" id="ARBA00023237"/>
    </source>
</evidence>
<dbReference type="eggNOG" id="COG4775">
    <property type="taxonomic scope" value="Bacteria"/>
</dbReference>
<dbReference type="PANTHER" id="PTHR12815">
    <property type="entry name" value="SORTING AND ASSEMBLY MACHINERY SAMM50 PROTEIN FAMILY MEMBER"/>
    <property type="match status" value="1"/>
</dbReference>
<comment type="subcellular location">
    <subcellularLocation>
        <location evidence="1">Membrane</location>
    </subcellularLocation>
</comment>
<evidence type="ECO:0000256" key="4">
    <source>
        <dbReference type="ARBA" id="ARBA00023136"/>
    </source>
</evidence>
<dbReference type="Proteomes" id="UP000000719">
    <property type="component" value="Chromosome"/>
</dbReference>